<keyword evidence="1" id="KW-0175">Coiled coil</keyword>
<gene>
    <name evidence="4" type="ORF">EHV15_36160</name>
</gene>
<protein>
    <submittedName>
        <fullName evidence="4">MerR family transcriptional regulator</fullName>
    </submittedName>
</protein>
<dbReference type="EMBL" id="RRCN01000003">
    <property type="protein sequence ID" value="RRJ53998.1"/>
    <property type="molecule type" value="Genomic_DNA"/>
</dbReference>
<dbReference type="SUPFAM" id="SSF46955">
    <property type="entry name" value="Putative DNA-binding domain"/>
    <property type="match status" value="1"/>
</dbReference>
<organism evidence="4 5">
    <name type="scientific">Paenibacillus oralis</name>
    <dbReference type="NCBI Taxonomy" id="2490856"/>
    <lineage>
        <taxon>Bacteria</taxon>
        <taxon>Bacillati</taxon>
        <taxon>Bacillota</taxon>
        <taxon>Bacilli</taxon>
        <taxon>Bacillales</taxon>
        <taxon>Paenibacillaceae</taxon>
        <taxon>Paenibacillus</taxon>
    </lineage>
</organism>
<feature type="region of interest" description="Disordered" evidence="2">
    <location>
        <begin position="170"/>
        <end position="195"/>
    </location>
</feature>
<feature type="domain" description="HTH merR-type" evidence="3">
    <location>
        <begin position="14"/>
        <end position="80"/>
    </location>
</feature>
<dbReference type="InterPro" id="IPR009061">
    <property type="entry name" value="DNA-bd_dom_put_sf"/>
</dbReference>
<dbReference type="GO" id="GO:0003677">
    <property type="term" value="F:DNA binding"/>
    <property type="evidence" value="ECO:0007669"/>
    <property type="project" value="InterPro"/>
</dbReference>
<evidence type="ECO:0000256" key="1">
    <source>
        <dbReference type="SAM" id="Coils"/>
    </source>
</evidence>
<sequence length="195" mass="22660">MWIWGGMREMLGTKEISEILKVKPVTVRKYAAALEKAGYIVQRDDNGNRVYTQNDATAFRELQALCERSGMTVENSAEVITARTLRATQAESSAVVPTNGQAVMQYDPRYDELINTINNLVNQNSKILEQNERMAERMAEQNANLTQIMREVTETKRMIAEKQRKSWKFWERNKQPTDPQSDPELAWKKREKRIY</sequence>
<name>A0A3P3TA97_9BACL</name>
<feature type="coiled-coil region" evidence="1">
    <location>
        <begin position="110"/>
        <end position="165"/>
    </location>
</feature>
<evidence type="ECO:0000313" key="5">
    <source>
        <dbReference type="Proteomes" id="UP000267017"/>
    </source>
</evidence>
<dbReference type="Proteomes" id="UP000267017">
    <property type="component" value="Unassembled WGS sequence"/>
</dbReference>
<dbReference type="OrthoDB" id="9429461at2"/>
<evidence type="ECO:0000259" key="3">
    <source>
        <dbReference type="Pfam" id="PF13411"/>
    </source>
</evidence>
<dbReference type="AlphaFoldDB" id="A0A3P3TA97"/>
<accession>A0A3P3TA97</accession>
<evidence type="ECO:0000256" key="2">
    <source>
        <dbReference type="SAM" id="MobiDB-lite"/>
    </source>
</evidence>
<dbReference type="InterPro" id="IPR000551">
    <property type="entry name" value="MerR-type_HTH_dom"/>
</dbReference>
<keyword evidence="5" id="KW-1185">Reference proteome</keyword>
<reference evidence="4 5" key="1">
    <citation type="submission" date="2018-11" db="EMBL/GenBank/DDBJ databases">
        <title>Genome sequencing of Paenibacillus sp. KCOM 3021 (= ChDC PVNT-B20).</title>
        <authorList>
            <person name="Kook J.-K."/>
            <person name="Park S.-N."/>
            <person name="Lim Y.K."/>
        </authorList>
    </citation>
    <scope>NUCLEOTIDE SEQUENCE [LARGE SCALE GENOMIC DNA]</scope>
    <source>
        <strain evidence="4 5">KCOM 3021</strain>
    </source>
</reference>
<evidence type="ECO:0000313" key="4">
    <source>
        <dbReference type="EMBL" id="RRJ53998.1"/>
    </source>
</evidence>
<dbReference type="Gene3D" id="1.10.1660.10">
    <property type="match status" value="1"/>
</dbReference>
<feature type="compositionally biased region" description="Basic and acidic residues" evidence="2">
    <location>
        <begin position="185"/>
        <end position="195"/>
    </location>
</feature>
<comment type="caution">
    <text evidence="4">The sequence shown here is derived from an EMBL/GenBank/DDBJ whole genome shotgun (WGS) entry which is preliminary data.</text>
</comment>
<dbReference type="Pfam" id="PF13411">
    <property type="entry name" value="MerR_1"/>
    <property type="match status" value="1"/>
</dbReference>
<proteinExistence type="predicted"/>
<dbReference type="GO" id="GO:0006355">
    <property type="term" value="P:regulation of DNA-templated transcription"/>
    <property type="evidence" value="ECO:0007669"/>
    <property type="project" value="InterPro"/>
</dbReference>